<organism evidence="4 5">
    <name type="scientific">Zhongshania aquimaris</name>
    <dbReference type="NCBI Taxonomy" id="2857107"/>
    <lineage>
        <taxon>Bacteria</taxon>
        <taxon>Pseudomonadati</taxon>
        <taxon>Pseudomonadota</taxon>
        <taxon>Gammaproteobacteria</taxon>
        <taxon>Cellvibrionales</taxon>
        <taxon>Spongiibacteraceae</taxon>
        <taxon>Zhongshania</taxon>
    </lineage>
</organism>
<evidence type="ECO:0000256" key="1">
    <source>
        <dbReference type="ARBA" id="ARBA00022857"/>
    </source>
</evidence>
<dbReference type="Proteomes" id="UP001166291">
    <property type="component" value="Unassembled WGS sequence"/>
</dbReference>
<dbReference type="RefSeq" id="WP_219043575.1">
    <property type="nucleotide sequence ID" value="NZ_JAHWDQ010000002.1"/>
</dbReference>
<feature type="domain" description="Dihydrodipicolinate reductase N-terminal" evidence="3">
    <location>
        <begin position="8"/>
        <end position="75"/>
    </location>
</feature>
<accession>A0ABS6VSN4</accession>
<reference evidence="4" key="1">
    <citation type="submission" date="2021-07" db="EMBL/GenBank/DDBJ databases">
        <title>Zhongshania sp. CAU 1632 isolated from seawater.</title>
        <authorList>
            <person name="Kim W."/>
        </authorList>
    </citation>
    <scope>NUCLEOTIDE SEQUENCE</scope>
    <source>
        <strain evidence="4">CAU 1632</strain>
    </source>
</reference>
<keyword evidence="5" id="KW-1185">Reference proteome</keyword>
<evidence type="ECO:0000259" key="3">
    <source>
        <dbReference type="Pfam" id="PF01113"/>
    </source>
</evidence>
<keyword evidence="1" id="KW-0521">NADP</keyword>
<name>A0ABS6VSN4_9GAMM</name>
<keyword evidence="2" id="KW-0560">Oxidoreductase</keyword>
<dbReference type="EMBL" id="JAHWDQ010000002">
    <property type="protein sequence ID" value="MBW2941338.1"/>
    <property type="molecule type" value="Genomic_DNA"/>
</dbReference>
<dbReference type="InterPro" id="IPR000846">
    <property type="entry name" value="DapB_N"/>
</dbReference>
<protein>
    <recommendedName>
        <fullName evidence="3">Dihydrodipicolinate reductase N-terminal domain-containing protein</fullName>
    </recommendedName>
</protein>
<evidence type="ECO:0000313" key="4">
    <source>
        <dbReference type="EMBL" id="MBW2941338.1"/>
    </source>
</evidence>
<proteinExistence type="predicted"/>
<sequence>MTNSEKPRLVIYGVGQFGKHVVRFAVQKGWPIVAAVNRAGDKVGKDVGELAGIEALGVLVQDCDSVDYASLDADIGVVTTTNLLDVNHQAHTRLLSAGLNVVCHGTESYYPKANNPELAVKLDALAKERGVTFTGSGIWDMSRIWSGMLVAGPTVELTSLFHSSRTDIVPQCESKEQTYPFGNTLTVEEFHARGLSKNPIAKSYKSIPEHVLAGLGYTIKNTKSYVEPAVFDEDYESEFMECVIPAGNCVGIRIIAEIETEEGVTAKSEIEVRHFRDDDVEHMFWEVNGNPKARMRVEREDSSYMSAACLFNRIPDVIAAPPGIQPVSKLGPLKSTALINTRS</sequence>
<comment type="caution">
    <text evidence="4">The sequence shown here is derived from an EMBL/GenBank/DDBJ whole genome shotgun (WGS) entry which is preliminary data.</text>
</comment>
<evidence type="ECO:0000313" key="5">
    <source>
        <dbReference type="Proteomes" id="UP001166291"/>
    </source>
</evidence>
<dbReference type="CDD" id="cd24146">
    <property type="entry name" value="nat-AmDH_N_like"/>
    <property type="match status" value="1"/>
</dbReference>
<evidence type="ECO:0000256" key="2">
    <source>
        <dbReference type="ARBA" id="ARBA00023002"/>
    </source>
</evidence>
<gene>
    <name evidence="4" type="ORF">KXJ70_11135</name>
</gene>
<dbReference type="Pfam" id="PF01113">
    <property type="entry name" value="DapB_N"/>
    <property type="match status" value="1"/>
</dbReference>